<evidence type="ECO:0000256" key="1">
    <source>
        <dbReference type="ARBA" id="ARBA00004651"/>
    </source>
</evidence>
<evidence type="ECO:0000256" key="8">
    <source>
        <dbReference type="PROSITE-ProRule" id="PRU00284"/>
    </source>
</evidence>
<evidence type="ECO:0000313" key="12">
    <source>
        <dbReference type="EMBL" id="SPJ24410.1"/>
    </source>
</evidence>
<evidence type="ECO:0000256" key="7">
    <source>
        <dbReference type="ARBA" id="ARBA00029447"/>
    </source>
</evidence>
<dbReference type="InterPro" id="IPR004089">
    <property type="entry name" value="MCPsignal_dom"/>
</dbReference>
<accession>A0A2R8BW82</accession>
<dbReference type="GO" id="GO:0006935">
    <property type="term" value="P:chemotaxis"/>
    <property type="evidence" value="ECO:0007669"/>
    <property type="project" value="UniProtKB-KW"/>
</dbReference>
<dbReference type="SUPFAM" id="SSF158472">
    <property type="entry name" value="HAMP domain-like"/>
    <property type="match status" value="1"/>
</dbReference>
<feature type="compositionally biased region" description="Polar residues" evidence="9">
    <location>
        <begin position="350"/>
        <end position="369"/>
    </location>
</feature>
<dbReference type="GO" id="GO:0004888">
    <property type="term" value="F:transmembrane signaling receptor activity"/>
    <property type="evidence" value="ECO:0007669"/>
    <property type="project" value="TreeGrafter"/>
</dbReference>
<dbReference type="OrthoDB" id="354287at2"/>
<dbReference type="PANTHER" id="PTHR43531:SF11">
    <property type="entry name" value="METHYL-ACCEPTING CHEMOTAXIS PROTEIN 3"/>
    <property type="match status" value="1"/>
</dbReference>
<dbReference type="Proteomes" id="UP000244912">
    <property type="component" value="Unassembled WGS sequence"/>
</dbReference>
<evidence type="ECO:0000259" key="11">
    <source>
        <dbReference type="PROSITE" id="PS50885"/>
    </source>
</evidence>
<feature type="region of interest" description="Disordered" evidence="9">
    <location>
        <begin position="313"/>
        <end position="378"/>
    </location>
</feature>
<dbReference type="Pfam" id="PF17200">
    <property type="entry name" value="sCache_2"/>
    <property type="match status" value="1"/>
</dbReference>
<evidence type="ECO:0000256" key="9">
    <source>
        <dbReference type="SAM" id="MobiDB-lite"/>
    </source>
</evidence>
<dbReference type="PANTHER" id="PTHR43531">
    <property type="entry name" value="PROTEIN ICFG"/>
    <property type="match status" value="1"/>
</dbReference>
<keyword evidence="2" id="KW-1003">Cell membrane</keyword>
<reference evidence="12 13" key="1">
    <citation type="submission" date="2018-03" db="EMBL/GenBank/DDBJ databases">
        <authorList>
            <person name="Keele B.F."/>
        </authorList>
    </citation>
    <scope>NUCLEOTIDE SEQUENCE [LARGE SCALE GENOMIC DNA]</scope>
    <source>
        <strain evidence="12 13">CECT 8504</strain>
    </source>
</reference>
<evidence type="ECO:0000256" key="5">
    <source>
        <dbReference type="ARBA" id="ARBA00022989"/>
    </source>
</evidence>
<comment type="similarity">
    <text evidence="7">Belongs to the methyl-accepting chemotaxis (MCP) protein family.</text>
</comment>
<dbReference type="InterPro" id="IPR051310">
    <property type="entry name" value="MCP_chemotaxis"/>
</dbReference>
<dbReference type="Gene3D" id="1.10.8.500">
    <property type="entry name" value="HAMP domain in histidine kinase"/>
    <property type="match status" value="1"/>
</dbReference>
<dbReference type="CDD" id="cd06225">
    <property type="entry name" value="HAMP"/>
    <property type="match status" value="1"/>
</dbReference>
<dbReference type="SUPFAM" id="SSF58104">
    <property type="entry name" value="Methyl-accepting chemotaxis protein (MCP) signaling domain"/>
    <property type="match status" value="1"/>
</dbReference>
<organism evidence="12 13">
    <name type="scientific">Palleronia abyssalis</name>
    <dbReference type="NCBI Taxonomy" id="1501240"/>
    <lineage>
        <taxon>Bacteria</taxon>
        <taxon>Pseudomonadati</taxon>
        <taxon>Pseudomonadota</taxon>
        <taxon>Alphaproteobacteria</taxon>
        <taxon>Rhodobacterales</taxon>
        <taxon>Roseobacteraceae</taxon>
        <taxon>Palleronia</taxon>
    </lineage>
</organism>
<dbReference type="GO" id="GO:0007165">
    <property type="term" value="P:signal transduction"/>
    <property type="evidence" value="ECO:0007669"/>
    <property type="project" value="UniProtKB-KW"/>
</dbReference>
<evidence type="ECO:0000256" key="3">
    <source>
        <dbReference type="ARBA" id="ARBA00022500"/>
    </source>
</evidence>
<dbReference type="Gene3D" id="3.30.450.20">
    <property type="entry name" value="PAS domain"/>
    <property type="match status" value="1"/>
</dbReference>
<dbReference type="RefSeq" id="WP_108894243.1">
    <property type="nucleotide sequence ID" value="NZ_ONZF01000004.1"/>
</dbReference>
<keyword evidence="4" id="KW-0812">Transmembrane</keyword>
<dbReference type="PROSITE" id="PS50111">
    <property type="entry name" value="CHEMOTAXIS_TRANSDUC_2"/>
    <property type="match status" value="1"/>
</dbReference>
<name>A0A2R8BW82_9RHOB</name>
<feature type="domain" description="Methyl-accepting transducer" evidence="10">
    <location>
        <begin position="308"/>
        <end position="523"/>
    </location>
</feature>
<dbReference type="AlphaFoldDB" id="A0A2R8BW82"/>
<evidence type="ECO:0000256" key="2">
    <source>
        <dbReference type="ARBA" id="ARBA00022475"/>
    </source>
</evidence>
<dbReference type="InterPro" id="IPR003660">
    <property type="entry name" value="HAMP_dom"/>
</dbReference>
<comment type="subcellular location">
    <subcellularLocation>
        <location evidence="1">Cell membrane</location>
        <topology evidence="1">Multi-pass membrane protein</topology>
    </subcellularLocation>
</comment>
<evidence type="ECO:0000256" key="6">
    <source>
        <dbReference type="ARBA" id="ARBA00023136"/>
    </source>
</evidence>
<keyword evidence="6" id="KW-0472">Membrane</keyword>
<keyword evidence="13" id="KW-1185">Reference proteome</keyword>
<evidence type="ECO:0000256" key="4">
    <source>
        <dbReference type="ARBA" id="ARBA00022692"/>
    </source>
</evidence>
<dbReference type="GO" id="GO:0005886">
    <property type="term" value="C:plasma membrane"/>
    <property type="evidence" value="ECO:0007669"/>
    <property type="project" value="UniProtKB-SubCell"/>
</dbReference>
<feature type="compositionally biased region" description="Low complexity" evidence="9">
    <location>
        <begin position="330"/>
        <end position="346"/>
    </location>
</feature>
<dbReference type="PROSITE" id="PS50885">
    <property type="entry name" value="HAMP"/>
    <property type="match status" value="1"/>
</dbReference>
<keyword evidence="8" id="KW-0807">Transducer</keyword>
<keyword evidence="3" id="KW-0145">Chemotaxis</keyword>
<evidence type="ECO:0000259" key="10">
    <source>
        <dbReference type="PROSITE" id="PS50111"/>
    </source>
</evidence>
<proteinExistence type="inferred from homology"/>
<dbReference type="Pfam" id="PF00672">
    <property type="entry name" value="HAMP"/>
    <property type="match status" value="2"/>
</dbReference>
<dbReference type="SMART" id="SM00283">
    <property type="entry name" value="MA"/>
    <property type="match status" value="1"/>
</dbReference>
<evidence type="ECO:0000313" key="13">
    <source>
        <dbReference type="Proteomes" id="UP000244912"/>
    </source>
</evidence>
<protein>
    <submittedName>
        <fullName evidence="12">Methyl-accepting chemotaxis protein 4</fullName>
    </submittedName>
</protein>
<keyword evidence="5" id="KW-1133">Transmembrane helix</keyword>
<feature type="domain" description="HAMP" evidence="11">
    <location>
        <begin position="211"/>
        <end position="264"/>
    </location>
</feature>
<dbReference type="SMART" id="SM00304">
    <property type="entry name" value="HAMP"/>
    <property type="match status" value="1"/>
</dbReference>
<dbReference type="Gene3D" id="1.10.287.950">
    <property type="entry name" value="Methyl-accepting chemotaxis protein"/>
    <property type="match status" value="1"/>
</dbReference>
<dbReference type="SMART" id="SM01049">
    <property type="entry name" value="Cache_2"/>
    <property type="match status" value="1"/>
</dbReference>
<dbReference type="Pfam" id="PF00015">
    <property type="entry name" value="MCPsignal"/>
    <property type="match status" value="1"/>
</dbReference>
<dbReference type="EMBL" id="ONZF01000004">
    <property type="protein sequence ID" value="SPJ24410.1"/>
    <property type="molecule type" value="Genomic_DNA"/>
</dbReference>
<sequence>MQLTVSRKIAALVAFAALLFVASSAFQIANLRQVLLHDREEVLRDQTGLAVSIVESFVEAAETGELTVNEAKARAADALGAIRYGNDDYFFITDSAAQMIMHPKTELIGDNFWETRDPNGVPLFQQLIARAGEGGGYTPYLWPRAGAEEPIGKISYSSLVPEWDWVIGTGVYLEDLEAAIATALWQEGMSVMIKLSVLLSLLFVGAWVIARSISRPLKTLTGAMERLADGNLAVDLPDTGRRDEIALLATSARRLIANLKQASEAATTISKGDLTVDVTPRSNEDQMGIALRDMVLKLRDVIANATVSTASVSEGAEGLSRTADQLSQGSDQQAAAVEQASASMEEMTANIRQNADNAAQTESIASQSADDARKSGETVGNAVTAMKTIAERINIIQEIARQTDLLALNAAVEAARAGSHGKGFAVVASEVRKLAERSRQAASEIGELSSDTVELSGQAGQMLEALVPNIQRTADLVSEISASTREQNVGAEQINQAIRDLNKVIQQNATAAGETAETSQKLASQSQQLTGVISYFHVDEAAASGSAPRKVAPVAKVSAMPRPAKTPPERTDMVDAFNLDLSADDIPEGDWKRYAG</sequence>
<gene>
    <name evidence="12" type="primary">mcp4_2</name>
    <name evidence="12" type="ORF">PAA8504_02239</name>
</gene>
<dbReference type="InterPro" id="IPR033480">
    <property type="entry name" value="sCache_2"/>
</dbReference>